<comment type="similarity">
    <text evidence="19">Belongs to the cytochrome b family.</text>
</comment>
<dbReference type="SUPFAM" id="SSF81648">
    <property type="entry name" value="a domain/subunit of cytochrome bc1 complex (Ubiquinol-cytochrome c reductase)"/>
    <property type="match status" value="1"/>
</dbReference>
<keyword evidence="6 18" id="KW-0349">Heme</keyword>
<feature type="transmembrane region" description="Helical" evidence="19">
    <location>
        <begin position="127"/>
        <end position="156"/>
    </location>
</feature>
<dbReference type="Gene3D" id="1.20.810.10">
    <property type="entry name" value="Cytochrome Bc1 Complex, Chain C"/>
    <property type="match status" value="1"/>
</dbReference>
<dbReference type="RefSeq" id="YP_009127082.1">
    <property type="nucleotide sequence ID" value="NC_026675.1"/>
</dbReference>
<dbReference type="InterPro" id="IPR036150">
    <property type="entry name" value="Cyt_b/b6_C_sf"/>
</dbReference>
<feature type="transmembrane region" description="Helical" evidence="19">
    <location>
        <begin position="344"/>
        <end position="366"/>
    </location>
</feature>
<feature type="binding site" description="axial binding residue" evidence="18">
    <location>
        <position position="96"/>
    </location>
    <ligand>
        <name>heme b</name>
        <dbReference type="ChEBI" id="CHEBI:60344"/>
        <label>b566</label>
    </ligand>
    <ligandPart>
        <name>Fe</name>
        <dbReference type="ChEBI" id="CHEBI:18248"/>
    </ligandPart>
</feature>
<keyword evidence="8 19" id="KW-0812">Transmembrane</keyword>
<dbReference type="Pfam" id="PF00032">
    <property type="entry name" value="Cytochrom_B_C"/>
    <property type="match status" value="1"/>
</dbReference>
<evidence type="ECO:0000256" key="5">
    <source>
        <dbReference type="ARBA" id="ARBA00022448"/>
    </source>
</evidence>
<evidence type="ECO:0000256" key="6">
    <source>
        <dbReference type="ARBA" id="ARBA00022617"/>
    </source>
</evidence>
<evidence type="ECO:0000259" key="21">
    <source>
        <dbReference type="PROSITE" id="PS51003"/>
    </source>
</evidence>
<evidence type="ECO:0000256" key="11">
    <source>
        <dbReference type="ARBA" id="ARBA00022982"/>
    </source>
</evidence>
<keyword evidence="10" id="KW-0999">Mitochondrion inner membrane</keyword>
<evidence type="ECO:0000256" key="2">
    <source>
        <dbReference type="ARBA" id="ARBA00004448"/>
    </source>
</evidence>
<feature type="transmembrane region" description="Helical" evidence="19">
    <location>
        <begin position="176"/>
        <end position="199"/>
    </location>
</feature>
<evidence type="ECO:0000256" key="16">
    <source>
        <dbReference type="ARBA" id="ARBA00023136"/>
    </source>
</evidence>
<evidence type="ECO:0000256" key="15">
    <source>
        <dbReference type="ARBA" id="ARBA00023128"/>
    </source>
</evidence>
<organism evidence="22">
    <name type="scientific">Acerella muscorum</name>
    <dbReference type="NCBI Taxonomy" id="187596"/>
    <lineage>
        <taxon>Eukaryota</taxon>
        <taxon>Metazoa</taxon>
        <taxon>Ecdysozoa</taxon>
        <taxon>Arthropoda</taxon>
        <taxon>Hexapoda</taxon>
        <taxon>Protura</taxon>
        <taxon>Acerentomata</taxon>
        <taxon>Acerentomidae</taxon>
        <taxon>Acerella</taxon>
    </lineage>
</organism>
<comment type="cofactor">
    <cofactor evidence="19">
        <name>heme b</name>
        <dbReference type="ChEBI" id="CHEBI:60344"/>
    </cofactor>
    <text evidence="19">Binds 2 heme groups non-covalently.</text>
</comment>
<feature type="transmembrane region" description="Helical" evidence="19">
    <location>
        <begin position="229"/>
        <end position="247"/>
    </location>
</feature>
<evidence type="ECO:0000256" key="9">
    <source>
        <dbReference type="ARBA" id="ARBA00022723"/>
    </source>
</evidence>
<keyword evidence="13 18" id="KW-0408">Iron</keyword>
<feature type="transmembrane region" description="Helical" evidence="19">
    <location>
        <begin position="317"/>
        <end position="338"/>
    </location>
</feature>
<feature type="binding site" description="axial binding residue" evidence="18">
    <location>
        <position position="195"/>
    </location>
    <ligand>
        <name>heme b</name>
        <dbReference type="ChEBI" id="CHEBI:60344"/>
        <label>b566</label>
    </ligand>
    <ligandPart>
        <name>Fe</name>
        <dbReference type="ChEBI" id="CHEBI:18248"/>
    </ligandPart>
</feature>
<dbReference type="InterPro" id="IPR048260">
    <property type="entry name" value="Cytochrome_b_C_euk/bac"/>
</dbReference>
<dbReference type="InterPro" id="IPR005797">
    <property type="entry name" value="Cyt_b/b6_N"/>
</dbReference>
<comment type="subcellular location">
    <subcellularLocation>
        <location evidence="2">Mitochondrion inner membrane</location>
        <topology evidence="2">Multi-pass membrane protein</topology>
    </subcellularLocation>
</comment>
<name>A0A0C4K5K4_9HEXA</name>
<feature type="transmembrane region" description="Helical" evidence="19">
    <location>
        <begin position="32"/>
        <end position="55"/>
    </location>
</feature>
<feature type="binding site" description="axial binding residue" evidence="18">
    <location>
        <position position="181"/>
    </location>
    <ligand>
        <name>heme b</name>
        <dbReference type="ChEBI" id="CHEBI:60344"/>
        <label>b562</label>
    </ligand>
    <ligandPart>
        <name>Fe</name>
        <dbReference type="ChEBI" id="CHEBI:18248"/>
    </ligandPart>
</feature>
<dbReference type="PROSITE" id="PS51003">
    <property type="entry name" value="CYTB_CTER"/>
    <property type="match status" value="1"/>
</dbReference>
<dbReference type="CDD" id="cd00290">
    <property type="entry name" value="cytochrome_b_C"/>
    <property type="match status" value="1"/>
</dbReference>
<reference evidence="22" key="1">
    <citation type="submission" date="2014-01" db="EMBL/GenBank/DDBJ databases">
        <title>The mitochondrial genome of the two proturan species Acerella muscorum and Acerentomon microrhinus.</title>
        <authorList>
            <person name="Carapelli A."/>
            <person name="Yun B."/>
            <person name="Nardi F."/>
            <person name="Frati F."/>
        </authorList>
    </citation>
    <scope>NUCLEOTIDE SEQUENCE</scope>
</reference>
<gene>
    <name evidence="22" type="primary">CYTB</name>
</gene>
<evidence type="ECO:0000256" key="13">
    <source>
        <dbReference type="ARBA" id="ARBA00023004"/>
    </source>
</evidence>
<evidence type="ECO:0000256" key="19">
    <source>
        <dbReference type="RuleBase" id="RU362117"/>
    </source>
</evidence>
<accession>A0A0C4K5K4</accession>
<feature type="domain" description="Cytochrome b/b6 N-terminal region profile" evidence="20">
    <location>
        <begin position="1"/>
        <end position="208"/>
    </location>
</feature>
<dbReference type="InterPro" id="IPR048259">
    <property type="entry name" value="Cytochrome_b_N_euk/bac"/>
</dbReference>
<dbReference type="GO" id="GO:0046872">
    <property type="term" value="F:metal ion binding"/>
    <property type="evidence" value="ECO:0007669"/>
    <property type="project" value="UniProtKB-UniRule"/>
</dbReference>
<sequence length="375" mass="44075">MLKLKKNSMMNILNESLFNLPTPSFISYKWNFGFILGMILMMQLITGLFLTMHYNPSINGAFNSLIDISRNVNEGWIYRLFHSNGASLFFIFIYIHLGRGMYYMSFSLKVTWNLGVMIILPKNKYSYIIYVLPWGQMSFWGATVITNLLSVVPYLGKFLVEWIWGGFSVNNPTLNRFYTFHFLLPFIIMLVVMLHLIFLHNSGSQNPLGINSNLDKLNFHPYFTLKDTFSFLLVILIFIFFVVQFPLKLSDPENFIYANPLITPEHIQPEWYLLFAYSILRSIPNKLGGVIALLMSVIIYCILTIMKNKINSNMFILFNKMIYFNFIFIIMILTWLGACPVESPYIMIGQIFTFFYFLYFVLIKLINMMWFKILY</sequence>
<dbReference type="PANTHER" id="PTHR19271">
    <property type="entry name" value="CYTOCHROME B"/>
    <property type="match status" value="1"/>
</dbReference>
<dbReference type="GO" id="GO:0006122">
    <property type="term" value="P:mitochondrial electron transport, ubiquinol to cytochrome c"/>
    <property type="evidence" value="ECO:0007669"/>
    <property type="project" value="TreeGrafter"/>
</dbReference>
<dbReference type="InterPro" id="IPR005798">
    <property type="entry name" value="Cyt_b/b6_C"/>
</dbReference>
<evidence type="ECO:0000313" key="22">
    <source>
        <dbReference type="EMBL" id="AHL42964.1"/>
    </source>
</evidence>
<dbReference type="CTD" id="4519"/>
<feature type="binding site" evidence="17">
    <location>
        <position position="200"/>
    </location>
    <ligand>
        <name>a ubiquinone</name>
        <dbReference type="ChEBI" id="CHEBI:16389"/>
    </ligand>
</feature>
<dbReference type="GO" id="GO:0005743">
    <property type="term" value="C:mitochondrial inner membrane"/>
    <property type="evidence" value="ECO:0007669"/>
    <property type="project" value="UniProtKB-SubCell"/>
</dbReference>
<dbReference type="EMBL" id="KJ101608">
    <property type="protein sequence ID" value="AHL42964.1"/>
    <property type="molecule type" value="Genomic_DNA"/>
</dbReference>
<dbReference type="Pfam" id="PF00033">
    <property type="entry name" value="Cytochrome_B"/>
    <property type="match status" value="1"/>
</dbReference>
<protein>
    <recommendedName>
        <fullName evidence="4 19">Cytochrome b</fullName>
    </recommendedName>
</protein>
<dbReference type="PANTHER" id="PTHR19271:SF16">
    <property type="entry name" value="CYTOCHROME B"/>
    <property type="match status" value="1"/>
</dbReference>
<evidence type="ECO:0000256" key="17">
    <source>
        <dbReference type="PIRSR" id="PIRSR038885-1"/>
    </source>
</evidence>
<keyword evidence="5 19" id="KW-0813">Transport</keyword>
<evidence type="ECO:0000259" key="20">
    <source>
        <dbReference type="PROSITE" id="PS51002"/>
    </source>
</evidence>
<proteinExistence type="inferred from homology"/>
<evidence type="ECO:0000256" key="4">
    <source>
        <dbReference type="ARBA" id="ARBA00013531"/>
    </source>
</evidence>
<dbReference type="AlphaFoldDB" id="A0A0C4K5K4"/>
<dbReference type="CDD" id="cd00284">
    <property type="entry name" value="Cytochrome_b_N"/>
    <property type="match status" value="1"/>
</dbReference>
<comment type="function">
    <text evidence="1 19">Component of the ubiquinol-cytochrome c reductase complex (complex III or cytochrome b-c1 complex) that is part of the mitochondrial respiratory chain. The b-c1 complex mediates electron transfer from ubiquinol to cytochrome c. Contributes to the generation of a proton gradient across the mitochondrial membrane that is then used for ATP synthesis.</text>
</comment>
<dbReference type="SUPFAM" id="SSF81342">
    <property type="entry name" value="Transmembrane di-heme cytochromes"/>
    <property type="match status" value="1"/>
</dbReference>
<keyword evidence="14" id="KW-0830">Ubiquinone</keyword>
<feature type="transmembrane region" description="Helical" evidence="19">
    <location>
        <begin position="287"/>
        <end position="305"/>
    </location>
</feature>
<evidence type="ECO:0000256" key="8">
    <source>
        <dbReference type="ARBA" id="ARBA00022692"/>
    </source>
</evidence>
<feature type="transmembrane region" description="Helical" evidence="19">
    <location>
        <begin position="76"/>
        <end position="95"/>
    </location>
</feature>
<dbReference type="PIRSF" id="PIRSF038885">
    <property type="entry name" value="COB"/>
    <property type="match status" value="1"/>
</dbReference>
<comment type="cofactor">
    <cofactor evidence="18">
        <name>heme</name>
        <dbReference type="ChEBI" id="CHEBI:30413"/>
    </cofactor>
    <text evidence="18">Binds 2 heme groups non-covalently.</text>
</comment>
<keyword evidence="9 18" id="KW-0479">Metal-binding</keyword>
<dbReference type="PROSITE" id="PS51002">
    <property type="entry name" value="CYTB_NTER"/>
    <property type="match status" value="1"/>
</dbReference>
<keyword evidence="16 19" id="KW-0472">Membrane</keyword>
<keyword evidence="11 19" id="KW-0249">Electron transport</keyword>
<evidence type="ECO:0000256" key="1">
    <source>
        <dbReference type="ARBA" id="ARBA00002566"/>
    </source>
</evidence>
<dbReference type="GeneID" id="23762668"/>
<dbReference type="InterPro" id="IPR016174">
    <property type="entry name" value="Di-haem_cyt_TM"/>
</dbReference>
<keyword evidence="15 19" id="KW-0496">Mitochondrion</keyword>
<evidence type="ECO:0000256" key="7">
    <source>
        <dbReference type="ARBA" id="ARBA00022660"/>
    </source>
</evidence>
<dbReference type="InterPro" id="IPR030689">
    <property type="entry name" value="Cytochrome_b"/>
</dbReference>
<dbReference type="GO" id="GO:0045275">
    <property type="term" value="C:respiratory chain complex III"/>
    <property type="evidence" value="ECO:0007669"/>
    <property type="project" value="InterPro"/>
</dbReference>
<evidence type="ECO:0000256" key="12">
    <source>
        <dbReference type="ARBA" id="ARBA00022989"/>
    </source>
</evidence>
<feature type="domain" description="Cytochrome b/b6 C-terminal region profile" evidence="21">
    <location>
        <begin position="209"/>
        <end position="375"/>
    </location>
</feature>
<geneLocation type="mitochondrion" evidence="22"/>
<evidence type="ECO:0000256" key="18">
    <source>
        <dbReference type="PIRSR" id="PIRSR038885-2"/>
    </source>
</evidence>
<evidence type="ECO:0000256" key="10">
    <source>
        <dbReference type="ARBA" id="ARBA00022792"/>
    </source>
</evidence>
<keyword evidence="12 19" id="KW-1133">Transmembrane helix</keyword>
<evidence type="ECO:0000256" key="3">
    <source>
        <dbReference type="ARBA" id="ARBA00011649"/>
    </source>
</evidence>
<evidence type="ECO:0000256" key="14">
    <source>
        <dbReference type="ARBA" id="ARBA00023075"/>
    </source>
</evidence>
<dbReference type="InterPro" id="IPR027387">
    <property type="entry name" value="Cytb/b6-like_sf"/>
</dbReference>
<feature type="binding site" description="axial binding residue" evidence="18">
    <location>
        <position position="82"/>
    </location>
    <ligand>
        <name>heme b</name>
        <dbReference type="ChEBI" id="CHEBI:60344"/>
        <label>b562</label>
    </ligand>
    <ligandPart>
        <name>Fe</name>
        <dbReference type="ChEBI" id="CHEBI:18248"/>
    </ligandPart>
</feature>
<dbReference type="GO" id="GO:0008121">
    <property type="term" value="F:quinol-cytochrome-c reductase activity"/>
    <property type="evidence" value="ECO:0007669"/>
    <property type="project" value="InterPro"/>
</dbReference>
<keyword evidence="7 19" id="KW-0679">Respiratory chain</keyword>
<comment type="subunit">
    <text evidence="3">The main subunits of complex b-c1 are: cytochrome b, cytochrome c1 and the Rieske protein.</text>
</comment>
<dbReference type="GO" id="GO:0016491">
    <property type="term" value="F:oxidoreductase activity"/>
    <property type="evidence" value="ECO:0007669"/>
    <property type="project" value="UniProtKB-UniRule"/>
</dbReference>